<dbReference type="PANTHER" id="PTHR21666:SF270">
    <property type="entry name" value="MUREIN HYDROLASE ACTIVATOR ENVC"/>
    <property type="match status" value="1"/>
</dbReference>
<dbReference type="SMART" id="SM01208">
    <property type="entry name" value="G5"/>
    <property type="match status" value="1"/>
</dbReference>
<dbReference type="GO" id="GO:0004222">
    <property type="term" value="F:metalloendopeptidase activity"/>
    <property type="evidence" value="ECO:0007669"/>
    <property type="project" value="TreeGrafter"/>
</dbReference>
<dbReference type="Pfam" id="PF07501">
    <property type="entry name" value="G5"/>
    <property type="match status" value="1"/>
</dbReference>
<dbReference type="PROSITE" id="PS51109">
    <property type="entry name" value="G5"/>
    <property type="match status" value="1"/>
</dbReference>
<dbReference type="InterPro" id="IPR011098">
    <property type="entry name" value="G5_dom"/>
</dbReference>
<dbReference type="Gene3D" id="2.70.70.10">
    <property type="entry name" value="Glucose Permease (Domain IIA)"/>
    <property type="match status" value="1"/>
</dbReference>
<evidence type="ECO:0000256" key="1">
    <source>
        <dbReference type="ARBA" id="ARBA00022729"/>
    </source>
</evidence>
<feature type="domain" description="LysM" evidence="4">
    <location>
        <begin position="241"/>
        <end position="285"/>
    </location>
</feature>
<dbReference type="Pfam" id="PF01476">
    <property type="entry name" value="LysM"/>
    <property type="match status" value="1"/>
</dbReference>
<dbReference type="Gene3D" id="3.10.350.10">
    <property type="entry name" value="LysM domain"/>
    <property type="match status" value="1"/>
</dbReference>
<dbReference type="SMART" id="SM00257">
    <property type="entry name" value="LysM"/>
    <property type="match status" value="1"/>
</dbReference>
<dbReference type="PANTHER" id="PTHR21666">
    <property type="entry name" value="PEPTIDASE-RELATED"/>
    <property type="match status" value="1"/>
</dbReference>
<evidence type="ECO:0000259" key="4">
    <source>
        <dbReference type="PROSITE" id="PS51782"/>
    </source>
</evidence>
<name>A0A212KJS8_9FIRM</name>
<reference evidence="5" key="1">
    <citation type="submission" date="2016-04" db="EMBL/GenBank/DDBJ databases">
        <authorList>
            <person name="Evans L.H."/>
            <person name="Alamgir A."/>
            <person name="Owens N."/>
            <person name="Weber N.D."/>
            <person name="Virtaneva K."/>
            <person name="Barbian K."/>
            <person name="Babar A."/>
            <person name="Rosenke K."/>
        </authorList>
    </citation>
    <scope>NUCLEOTIDE SEQUENCE</scope>
    <source>
        <strain evidence="5">86</strain>
    </source>
</reference>
<evidence type="ECO:0000313" key="5">
    <source>
        <dbReference type="EMBL" id="SBW11825.1"/>
    </source>
</evidence>
<evidence type="ECO:0000256" key="2">
    <source>
        <dbReference type="SAM" id="Phobius"/>
    </source>
</evidence>
<keyword evidence="2" id="KW-1133">Transmembrane helix</keyword>
<sequence>MDEILHSHDEYEEPALLVLEAERDAPRQNRLRRSASAAWDTLEMARRKAAGLLHRVDAAPGVLRFLAPVVFLAASAAIGAALVLTTVYTPSYEVTVDGVALGAVKDPAVYEEAVSQVETRASRILGYDYTVEHDVDYQFAFTEKDALTPESSLETYLFDQVGEVMRTYVLRVDGEFIGAAVDESTLTAMLDTIKAPYENTSTTSAAFVENVSIVREYTPSDIDQDITKMTQALTANTNGETQYEVKQGDTFMQIAYDNGMDMEELEALNPEQDVDKLYIGQILTVRETIPFLSVKTVERQIYTEAIASPVQEIEDDTIYQGETKVLTQGVEGQAQVTADVTYVNGSEKGRDVIETQVLAEPTTKIVAVGTKERPTWLPTGHFIWPTYGSISSRFGYRYIFGSYSYHSGIDIAVPYGSGIKAADGGTVIWSGTGTGSNWSYGKYIIIDHGNGKQTYYAHNSSLLVSVGDKVYQGQVIAKAGSTGRSTGTHCHFQVKINGSDVNPLSYLP</sequence>
<feature type="transmembrane region" description="Helical" evidence="2">
    <location>
        <begin position="65"/>
        <end position="88"/>
    </location>
</feature>
<feature type="domain" description="G5" evidence="3">
    <location>
        <begin position="291"/>
        <end position="372"/>
    </location>
</feature>
<dbReference type="InterPro" id="IPR018392">
    <property type="entry name" value="LysM"/>
</dbReference>
<dbReference type="SUPFAM" id="SSF51261">
    <property type="entry name" value="Duplicated hybrid motif"/>
    <property type="match status" value="1"/>
</dbReference>
<accession>A0A212KJS8</accession>
<dbReference type="InterPro" id="IPR011055">
    <property type="entry name" value="Dup_hybrid_motif"/>
</dbReference>
<dbReference type="EMBL" id="FLUN01000001">
    <property type="protein sequence ID" value="SBW11825.1"/>
    <property type="molecule type" value="Genomic_DNA"/>
</dbReference>
<protein>
    <submittedName>
        <fullName evidence="5">Peptidase, M23 family</fullName>
    </submittedName>
</protein>
<dbReference type="InterPro" id="IPR036779">
    <property type="entry name" value="LysM_dom_sf"/>
</dbReference>
<dbReference type="Pfam" id="PF01551">
    <property type="entry name" value="Peptidase_M23"/>
    <property type="match status" value="1"/>
</dbReference>
<dbReference type="InterPro" id="IPR016047">
    <property type="entry name" value="M23ase_b-sheet_dom"/>
</dbReference>
<gene>
    <name evidence="5" type="ORF">KL86CLO1_13403</name>
</gene>
<dbReference type="InterPro" id="IPR050570">
    <property type="entry name" value="Cell_wall_metabolism_enzyme"/>
</dbReference>
<keyword evidence="1" id="KW-0732">Signal</keyword>
<keyword evidence="2" id="KW-0812">Transmembrane</keyword>
<dbReference type="AlphaFoldDB" id="A0A212KJS8"/>
<dbReference type="CDD" id="cd12797">
    <property type="entry name" value="M23_peptidase"/>
    <property type="match status" value="1"/>
</dbReference>
<organism evidence="5">
    <name type="scientific">uncultured Eubacteriales bacterium</name>
    <dbReference type="NCBI Taxonomy" id="172733"/>
    <lineage>
        <taxon>Bacteria</taxon>
        <taxon>Bacillati</taxon>
        <taxon>Bacillota</taxon>
        <taxon>Clostridia</taxon>
        <taxon>Eubacteriales</taxon>
        <taxon>environmental samples</taxon>
    </lineage>
</organism>
<dbReference type="PROSITE" id="PS51782">
    <property type="entry name" value="LYSM"/>
    <property type="match status" value="1"/>
</dbReference>
<dbReference type="CDD" id="cd00118">
    <property type="entry name" value="LysM"/>
    <property type="match status" value="1"/>
</dbReference>
<evidence type="ECO:0000259" key="3">
    <source>
        <dbReference type="PROSITE" id="PS51109"/>
    </source>
</evidence>
<keyword evidence="2" id="KW-0472">Membrane</keyword>
<dbReference type="Gene3D" id="2.20.230.10">
    <property type="entry name" value="Resuscitation-promoting factor rpfb"/>
    <property type="match status" value="1"/>
</dbReference>
<proteinExistence type="predicted"/>